<dbReference type="InterPro" id="IPR013324">
    <property type="entry name" value="RNA_pol_sigma_r3/r4-like"/>
</dbReference>
<dbReference type="PANTHER" id="PTHR43133">
    <property type="entry name" value="RNA POLYMERASE ECF-TYPE SIGMA FACTO"/>
    <property type="match status" value="1"/>
</dbReference>
<evidence type="ECO:0000259" key="5">
    <source>
        <dbReference type="Pfam" id="PF04542"/>
    </source>
</evidence>
<evidence type="ECO:0000259" key="6">
    <source>
        <dbReference type="Pfam" id="PF08281"/>
    </source>
</evidence>
<dbReference type="InterPro" id="IPR007627">
    <property type="entry name" value="RNA_pol_sigma70_r2"/>
</dbReference>
<dbReference type="InterPro" id="IPR014327">
    <property type="entry name" value="RNA_pol_sigma70_bacteroid"/>
</dbReference>
<dbReference type="NCBIfam" id="TIGR02985">
    <property type="entry name" value="Sig70_bacteroi1"/>
    <property type="match status" value="1"/>
</dbReference>
<dbReference type="GO" id="GO:0003677">
    <property type="term" value="F:DNA binding"/>
    <property type="evidence" value="ECO:0007669"/>
    <property type="project" value="InterPro"/>
</dbReference>
<dbReference type="AlphaFoldDB" id="A0A1H4FPG4"/>
<dbReference type="GO" id="GO:0016987">
    <property type="term" value="F:sigma factor activity"/>
    <property type="evidence" value="ECO:0007669"/>
    <property type="project" value="UniProtKB-KW"/>
</dbReference>
<dbReference type="PANTHER" id="PTHR43133:SF46">
    <property type="entry name" value="RNA POLYMERASE SIGMA-70 FACTOR ECF SUBFAMILY"/>
    <property type="match status" value="1"/>
</dbReference>
<evidence type="ECO:0000313" key="8">
    <source>
        <dbReference type="Proteomes" id="UP000199656"/>
    </source>
</evidence>
<gene>
    <name evidence="7" type="ORF">SAMN05660909_04558</name>
</gene>
<feature type="domain" description="RNA polymerase sigma factor 70 region 4 type 2" evidence="6">
    <location>
        <begin position="119"/>
        <end position="170"/>
    </location>
</feature>
<comment type="similarity">
    <text evidence="1">Belongs to the sigma-70 factor family. ECF subfamily.</text>
</comment>
<evidence type="ECO:0000256" key="3">
    <source>
        <dbReference type="ARBA" id="ARBA00023082"/>
    </source>
</evidence>
<protein>
    <submittedName>
        <fullName evidence="7">RNA polymerase sigma-70 factor, ECF subfamily</fullName>
    </submittedName>
</protein>
<dbReference type="SUPFAM" id="SSF88946">
    <property type="entry name" value="Sigma2 domain of RNA polymerase sigma factors"/>
    <property type="match status" value="1"/>
</dbReference>
<name>A0A1H4FPG4_9BACT</name>
<keyword evidence="8" id="KW-1185">Reference proteome</keyword>
<dbReference type="GO" id="GO:0006352">
    <property type="term" value="P:DNA-templated transcription initiation"/>
    <property type="evidence" value="ECO:0007669"/>
    <property type="project" value="InterPro"/>
</dbReference>
<dbReference type="Pfam" id="PF08281">
    <property type="entry name" value="Sigma70_r4_2"/>
    <property type="match status" value="1"/>
</dbReference>
<dbReference type="RefSeq" id="WP_089764513.1">
    <property type="nucleotide sequence ID" value="NZ_JAUSSL010000004.1"/>
</dbReference>
<dbReference type="CDD" id="cd06171">
    <property type="entry name" value="Sigma70_r4"/>
    <property type="match status" value="1"/>
</dbReference>
<dbReference type="InterPro" id="IPR013249">
    <property type="entry name" value="RNA_pol_sigma70_r4_t2"/>
</dbReference>
<evidence type="ECO:0000313" key="7">
    <source>
        <dbReference type="EMBL" id="SEA98977.1"/>
    </source>
</evidence>
<dbReference type="InterPro" id="IPR039425">
    <property type="entry name" value="RNA_pol_sigma-70-like"/>
</dbReference>
<keyword evidence="2" id="KW-0805">Transcription regulation</keyword>
<dbReference type="Gene3D" id="1.10.10.10">
    <property type="entry name" value="Winged helix-like DNA-binding domain superfamily/Winged helix DNA-binding domain"/>
    <property type="match status" value="1"/>
</dbReference>
<feature type="domain" description="RNA polymerase sigma-70 region 2" evidence="5">
    <location>
        <begin position="21"/>
        <end position="88"/>
    </location>
</feature>
<dbReference type="NCBIfam" id="TIGR02937">
    <property type="entry name" value="sigma70-ECF"/>
    <property type="match status" value="1"/>
</dbReference>
<sequence>MGIETGSIMPMQFDIPSPAMLFQEYYTRLCYFAFQFTGDKDKARDIAQEAFVTYLAQQSKITPHPAAIKNFLYTTVKNACLNYLRHARVVEQYAAASSQSEADDTSIMLTMIRSEVMGEIYRALETLPEACRQVIRMGYLEGLKNLEIASKLSISINTVKTQKKRGLEMLKKRLNPEIFTLLFL</sequence>
<accession>A0A1H4FPG4</accession>
<keyword evidence="3" id="KW-0731">Sigma factor</keyword>
<dbReference type="InterPro" id="IPR036388">
    <property type="entry name" value="WH-like_DNA-bd_sf"/>
</dbReference>
<dbReference type="InterPro" id="IPR013325">
    <property type="entry name" value="RNA_pol_sigma_r2"/>
</dbReference>
<evidence type="ECO:0000256" key="1">
    <source>
        <dbReference type="ARBA" id="ARBA00010641"/>
    </source>
</evidence>
<dbReference type="STRING" id="408074.SAMN05660909_04558"/>
<dbReference type="Gene3D" id="1.10.1740.10">
    <property type="match status" value="1"/>
</dbReference>
<dbReference type="EMBL" id="FNRL01000027">
    <property type="protein sequence ID" value="SEA98977.1"/>
    <property type="molecule type" value="Genomic_DNA"/>
</dbReference>
<evidence type="ECO:0000256" key="4">
    <source>
        <dbReference type="ARBA" id="ARBA00023163"/>
    </source>
</evidence>
<dbReference type="SUPFAM" id="SSF88659">
    <property type="entry name" value="Sigma3 and sigma4 domains of RNA polymerase sigma factors"/>
    <property type="match status" value="1"/>
</dbReference>
<evidence type="ECO:0000256" key="2">
    <source>
        <dbReference type="ARBA" id="ARBA00023015"/>
    </source>
</evidence>
<dbReference type="InterPro" id="IPR014284">
    <property type="entry name" value="RNA_pol_sigma-70_dom"/>
</dbReference>
<keyword evidence="4" id="KW-0804">Transcription</keyword>
<reference evidence="8" key="1">
    <citation type="submission" date="2016-10" db="EMBL/GenBank/DDBJ databases">
        <authorList>
            <person name="Varghese N."/>
            <person name="Submissions S."/>
        </authorList>
    </citation>
    <scope>NUCLEOTIDE SEQUENCE [LARGE SCALE GENOMIC DNA]</scope>
    <source>
        <strain evidence="8">DSM 23920</strain>
    </source>
</reference>
<dbReference type="Proteomes" id="UP000199656">
    <property type="component" value="Unassembled WGS sequence"/>
</dbReference>
<proteinExistence type="inferred from homology"/>
<organism evidence="7 8">
    <name type="scientific">Chitinophaga terrae</name>
    <name type="common">ex Kim and Jung 2007</name>
    <dbReference type="NCBI Taxonomy" id="408074"/>
    <lineage>
        <taxon>Bacteria</taxon>
        <taxon>Pseudomonadati</taxon>
        <taxon>Bacteroidota</taxon>
        <taxon>Chitinophagia</taxon>
        <taxon>Chitinophagales</taxon>
        <taxon>Chitinophagaceae</taxon>
        <taxon>Chitinophaga</taxon>
    </lineage>
</organism>
<dbReference type="OrthoDB" id="656273at2"/>
<dbReference type="Pfam" id="PF04542">
    <property type="entry name" value="Sigma70_r2"/>
    <property type="match status" value="1"/>
</dbReference>